<dbReference type="Gene3D" id="3.30.457.50">
    <property type="entry name" value="Chromosome segregation protein Spc25"/>
    <property type="match status" value="1"/>
</dbReference>
<name>A0A553PP98_TIGCA</name>
<dbReference type="InterPro" id="IPR045143">
    <property type="entry name" value="Spc25"/>
</dbReference>
<dbReference type="Proteomes" id="UP000318571">
    <property type="component" value="Chromosome 6"/>
</dbReference>
<dbReference type="GO" id="GO:0051301">
    <property type="term" value="P:cell division"/>
    <property type="evidence" value="ECO:0007669"/>
    <property type="project" value="UniProtKB-UniRule"/>
</dbReference>
<evidence type="ECO:0000256" key="2">
    <source>
        <dbReference type="ARBA" id="ARBA00006379"/>
    </source>
</evidence>
<accession>A0A553PP98</accession>
<evidence type="ECO:0000256" key="6">
    <source>
        <dbReference type="ARBA" id="ARBA00022776"/>
    </source>
</evidence>
<dbReference type="GO" id="GO:0031262">
    <property type="term" value="C:Ndc80 complex"/>
    <property type="evidence" value="ECO:0007669"/>
    <property type="project" value="InterPro"/>
</dbReference>
<keyword evidence="9 10" id="KW-0137">Centromere</keyword>
<dbReference type="Pfam" id="PF08234">
    <property type="entry name" value="Spindle_Spc25"/>
    <property type="match status" value="1"/>
</dbReference>
<keyword evidence="6 10" id="KW-0498">Mitosis</keyword>
<dbReference type="AlphaFoldDB" id="A0A553PP98"/>
<organism evidence="13 14">
    <name type="scientific">Tigriopus californicus</name>
    <name type="common">Marine copepod</name>
    <dbReference type="NCBI Taxonomy" id="6832"/>
    <lineage>
        <taxon>Eukaryota</taxon>
        <taxon>Metazoa</taxon>
        <taxon>Ecdysozoa</taxon>
        <taxon>Arthropoda</taxon>
        <taxon>Crustacea</taxon>
        <taxon>Multicrustacea</taxon>
        <taxon>Hexanauplia</taxon>
        <taxon>Copepoda</taxon>
        <taxon>Harpacticoida</taxon>
        <taxon>Harpacticidae</taxon>
        <taxon>Tigriopus</taxon>
    </lineage>
</organism>
<feature type="domain" description="Chromosome segregation protein Spc25 C-terminal" evidence="12">
    <location>
        <begin position="248"/>
        <end position="320"/>
    </location>
</feature>
<proteinExistence type="inferred from homology"/>
<comment type="subcellular location">
    <subcellularLocation>
        <location evidence="1">Chromosome</location>
        <location evidence="1">Centromere</location>
    </subcellularLocation>
    <subcellularLocation>
        <location evidence="10">Nucleus</location>
    </subcellularLocation>
    <subcellularLocation>
        <location evidence="10">Chromosome</location>
        <location evidence="10">Centromere</location>
        <location evidence="10">Kinetochore</location>
    </subcellularLocation>
</comment>
<evidence type="ECO:0000259" key="12">
    <source>
        <dbReference type="Pfam" id="PF08234"/>
    </source>
</evidence>
<protein>
    <recommendedName>
        <fullName evidence="3 10">Kinetochore protein SPC25</fullName>
    </recommendedName>
</protein>
<evidence type="ECO:0000256" key="11">
    <source>
        <dbReference type="SAM" id="MobiDB-lite"/>
    </source>
</evidence>
<evidence type="ECO:0000256" key="7">
    <source>
        <dbReference type="ARBA" id="ARBA00023054"/>
    </source>
</evidence>
<evidence type="ECO:0000313" key="14">
    <source>
        <dbReference type="Proteomes" id="UP000318571"/>
    </source>
</evidence>
<comment type="function">
    <text evidence="10">Acts as a component of the essential kinetochore-associated NDC80 complex, which is required for chromosome segregation and spindle checkpoint activity.</text>
</comment>
<dbReference type="PANTHER" id="PTHR14281:SF0">
    <property type="entry name" value="KINETOCHORE PROTEIN SPC25"/>
    <property type="match status" value="1"/>
</dbReference>
<comment type="subunit">
    <text evidence="10">Component of the NDC80 complex.</text>
</comment>
<dbReference type="CDD" id="cd23784">
    <property type="entry name" value="RWD_Spc25"/>
    <property type="match status" value="1"/>
</dbReference>
<evidence type="ECO:0000256" key="9">
    <source>
        <dbReference type="ARBA" id="ARBA00023328"/>
    </source>
</evidence>
<evidence type="ECO:0000256" key="4">
    <source>
        <dbReference type="ARBA" id="ARBA00022454"/>
    </source>
</evidence>
<keyword evidence="8 10" id="KW-0131">Cell cycle</keyword>
<feature type="region of interest" description="Disordered" evidence="11">
    <location>
        <begin position="1"/>
        <end position="79"/>
    </location>
</feature>
<evidence type="ECO:0000313" key="13">
    <source>
        <dbReference type="EMBL" id="TRY79501.1"/>
    </source>
</evidence>
<dbReference type="GO" id="GO:0005634">
    <property type="term" value="C:nucleus"/>
    <property type="evidence" value="ECO:0007669"/>
    <property type="project" value="UniProtKB-SubCell"/>
</dbReference>
<dbReference type="GO" id="GO:0007059">
    <property type="term" value="P:chromosome segregation"/>
    <property type="evidence" value="ECO:0007669"/>
    <property type="project" value="InterPro"/>
</dbReference>
<evidence type="ECO:0000256" key="3">
    <source>
        <dbReference type="ARBA" id="ARBA00013692"/>
    </source>
</evidence>
<keyword evidence="7" id="KW-0175">Coiled coil</keyword>
<comment type="similarity">
    <text evidence="2 10">Belongs to the SPC25 family.</text>
</comment>
<keyword evidence="5 10" id="KW-0132">Cell division</keyword>
<reference evidence="13 14" key="1">
    <citation type="journal article" date="2018" name="Nat. Ecol. Evol.">
        <title>Genomic signatures of mitonuclear coevolution across populations of Tigriopus californicus.</title>
        <authorList>
            <person name="Barreto F.S."/>
            <person name="Watson E.T."/>
            <person name="Lima T.G."/>
            <person name="Willett C.S."/>
            <person name="Edmands S."/>
            <person name="Li W."/>
            <person name="Burton R.S."/>
        </authorList>
    </citation>
    <scope>NUCLEOTIDE SEQUENCE [LARGE SCALE GENOMIC DNA]</scope>
    <source>
        <strain evidence="13 14">San Diego</strain>
    </source>
</reference>
<dbReference type="STRING" id="6832.A0A553PP98"/>
<evidence type="ECO:0000256" key="1">
    <source>
        <dbReference type="ARBA" id="ARBA00004584"/>
    </source>
</evidence>
<keyword evidence="10" id="KW-0539">Nucleus</keyword>
<keyword evidence="4 10" id="KW-0158">Chromosome</keyword>
<dbReference type="InterPro" id="IPR013255">
    <property type="entry name" value="Spc25_C"/>
</dbReference>
<keyword evidence="10" id="KW-0995">Kinetochore</keyword>
<evidence type="ECO:0000256" key="10">
    <source>
        <dbReference type="RuleBase" id="RU367150"/>
    </source>
</evidence>
<keyword evidence="14" id="KW-1185">Reference proteome</keyword>
<gene>
    <name evidence="13" type="ORF">TCAL_17084</name>
</gene>
<evidence type="ECO:0000256" key="8">
    <source>
        <dbReference type="ARBA" id="ARBA00023306"/>
    </source>
</evidence>
<comment type="caution">
    <text evidence="13">The sequence shown here is derived from an EMBL/GenBank/DDBJ whole genome shotgun (WGS) entry which is preliminary data.</text>
</comment>
<dbReference type="PANTHER" id="PTHR14281">
    <property type="entry name" value="KINETOCHORE PROTEIN SPC25-RELATED"/>
    <property type="match status" value="1"/>
</dbReference>
<dbReference type="EMBL" id="VCGU01000002">
    <property type="protein sequence ID" value="TRY79501.1"/>
    <property type="molecule type" value="Genomic_DNA"/>
</dbReference>
<sequence length="324" mass="35925">MTWSTREPGASAPATSSPGRTSAPAGVVGDMLLAPRRKRTTELTDTLAGSLPNPNNPNNPSQFQPARIQVPPGGRSNGSVGQWKWDLSARVMTEVTLSPDLGHELRCLTDFLSPMDQHASELIRSLRSPDPETEAEAEAWAQVPLREQEQVFHALHAELQSLGQTHDLHARTVQALAQNQRDLTGQLTHLDDTLAQLRDQLAFKAAKIQEMEAKLVREGTDWQTKGQDLAATCERYRKCLGLSVSLTDQNTIVFELSRLAPQDPERGFRCELATSHEEGQKAFTVLRCQPELETMSALEDMLNDTRDLSGFVVALRKKFKQTCH</sequence>
<evidence type="ECO:0000256" key="5">
    <source>
        <dbReference type="ARBA" id="ARBA00022618"/>
    </source>
</evidence>